<sequence>MCKIKTILTHVRIPEDIIDDIKREAEKKGTDISKEVVYMLRHYKHPLTPFVVIKIQNIVNRACTIAMRYAPDIVRELQRDMNELWKYLK</sequence>
<dbReference type="OrthoDB" id="1826404at2"/>
<dbReference type="EMBL" id="FRCT01000001">
    <property type="protein sequence ID" value="SHM12786.1"/>
    <property type="molecule type" value="Genomic_DNA"/>
</dbReference>
<organism evidence="1 2">
    <name type="scientific">Ruminococcus flavefaciens</name>
    <dbReference type="NCBI Taxonomy" id="1265"/>
    <lineage>
        <taxon>Bacteria</taxon>
        <taxon>Bacillati</taxon>
        <taxon>Bacillota</taxon>
        <taxon>Clostridia</taxon>
        <taxon>Eubacteriales</taxon>
        <taxon>Oscillospiraceae</taxon>
        <taxon>Ruminococcus</taxon>
    </lineage>
</organism>
<evidence type="ECO:0000313" key="1">
    <source>
        <dbReference type="EMBL" id="SHM12786.1"/>
    </source>
</evidence>
<dbReference type="Proteomes" id="UP000184394">
    <property type="component" value="Unassembled WGS sequence"/>
</dbReference>
<reference evidence="1 2" key="1">
    <citation type="submission" date="2016-11" db="EMBL/GenBank/DDBJ databases">
        <authorList>
            <person name="Jaros S."/>
            <person name="Januszkiewicz K."/>
            <person name="Wedrychowicz H."/>
        </authorList>
    </citation>
    <scope>NUCLEOTIDE SEQUENCE [LARGE SCALE GENOMIC DNA]</scope>
    <source>
        <strain evidence="1 2">Y1</strain>
    </source>
</reference>
<proteinExistence type="predicted"/>
<protein>
    <submittedName>
        <fullName evidence="1">Uncharacterized protein</fullName>
    </submittedName>
</protein>
<gene>
    <name evidence="1" type="ORF">SAMN04487860_101139</name>
</gene>
<dbReference type="AlphaFoldDB" id="A0A1M7G9C7"/>
<accession>A0A1M7G9C7</accession>
<evidence type="ECO:0000313" key="2">
    <source>
        <dbReference type="Proteomes" id="UP000184394"/>
    </source>
</evidence>
<name>A0A1M7G9C7_RUMFL</name>
<dbReference type="RefSeq" id="WP_072947766.1">
    <property type="nucleotide sequence ID" value="NZ_FRCT01000001.1"/>
</dbReference>